<comment type="caution">
    <text evidence="1">The sequence shown here is derived from an EMBL/GenBank/DDBJ whole genome shotgun (WGS) entry which is preliminary data.</text>
</comment>
<protein>
    <submittedName>
        <fullName evidence="1">Uncharacterized protein</fullName>
    </submittedName>
</protein>
<name>A0A1E5G3W1_9FIRM</name>
<dbReference type="Proteomes" id="UP000094296">
    <property type="component" value="Unassembled WGS sequence"/>
</dbReference>
<keyword evidence="2" id="KW-1185">Reference proteome</keyword>
<evidence type="ECO:0000313" key="1">
    <source>
        <dbReference type="EMBL" id="OEF97773.1"/>
    </source>
</evidence>
<gene>
    <name evidence="1" type="ORF">BHF68_13875</name>
</gene>
<sequence length="72" mass="8289">MDEVKVTFTIKNDDTDISFESFEEISDPTVLKQLKEKFATWSKQVRKAAAEHLVKEQLGDEKAKQITIGFEK</sequence>
<dbReference type="RefSeq" id="WP_069642552.1">
    <property type="nucleotide sequence ID" value="NZ_MIJE01000004.1"/>
</dbReference>
<organism evidence="1 2">
    <name type="scientific">Desulfuribacillus alkaliarsenatis</name>
    <dbReference type="NCBI Taxonomy" id="766136"/>
    <lineage>
        <taxon>Bacteria</taxon>
        <taxon>Bacillati</taxon>
        <taxon>Bacillota</taxon>
        <taxon>Desulfuribacillia</taxon>
        <taxon>Desulfuribacillales</taxon>
        <taxon>Desulfuribacillaceae</taxon>
        <taxon>Desulfuribacillus</taxon>
    </lineage>
</organism>
<accession>A0A1E5G3W1</accession>
<proteinExistence type="predicted"/>
<evidence type="ECO:0000313" key="2">
    <source>
        <dbReference type="Proteomes" id="UP000094296"/>
    </source>
</evidence>
<reference evidence="1 2" key="1">
    <citation type="submission" date="2016-09" db="EMBL/GenBank/DDBJ databases">
        <title>Draft genome sequence for the type strain of Desulfuribacillus alkaliarsenatis AHT28, an obligately anaerobic, sulfidogenic bacterium isolated from Russian soda lake sediments.</title>
        <authorList>
            <person name="Abin C.A."/>
            <person name="Hollibaugh J.T."/>
        </authorList>
    </citation>
    <scope>NUCLEOTIDE SEQUENCE [LARGE SCALE GENOMIC DNA]</scope>
    <source>
        <strain evidence="1 2">AHT28</strain>
    </source>
</reference>
<dbReference type="AlphaFoldDB" id="A0A1E5G3W1"/>
<dbReference type="EMBL" id="MIJE01000004">
    <property type="protein sequence ID" value="OEF97773.1"/>
    <property type="molecule type" value="Genomic_DNA"/>
</dbReference>